<dbReference type="AlphaFoldDB" id="A0A849VKV6"/>
<keyword evidence="1" id="KW-1133">Transmembrane helix</keyword>
<evidence type="ECO:0000256" key="1">
    <source>
        <dbReference type="SAM" id="Phobius"/>
    </source>
</evidence>
<keyword evidence="1" id="KW-0812">Transmembrane</keyword>
<organism evidence="2 3">
    <name type="scientific">Phyllobacterium pellucidum</name>
    <dbReference type="NCBI Taxonomy" id="2740464"/>
    <lineage>
        <taxon>Bacteria</taxon>
        <taxon>Pseudomonadati</taxon>
        <taxon>Pseudomonadota</taxon>
        <taxon>Alphaproteobacteria</taxon>
        <taxon>Hyphomicrobiales</taxon>
        <taxon>Phyllobacteriaceae</taxon>
        <taxon>Phyllobacterium</taxon>
    </lineage>
</organism>
<proteinExistence type="predicted"/>
<dbReference type="Proteomes" id="UP000550508">
    <property type="component" value="Unassembled WGS sequence"/>
</dbReference>
<evidence type="ECO:0000313" key="2">
    <source>
        <dbReference type="EMBL" id="NTS29926.1"/>
    </source>
</evidence>
<dbReference type="EMBL" id="JABUMX010000001">
    <property type="protein sequence ID" value="NTS29926.1"/>
    <property type="molecule type" value="Genomic_DNA"/>
</dbReference>
<comment type="caution">
    <text evidence="2">The sequence shown here is derived from an EMBL/GenBank/DDBJ whole genome shotgun (WGS) entry which is preliminary data.</text>
</comment>
<evidence type="ECO:0000313" key="3">
    <source>
        <dbReference type="Proteomes" id="UP000550508"/>
    </source>
</evidence>
<dbReference type="RefSeq" id="WP_027232403.1">
    <property type="nucleotide sequence ID" value="NZ_CP088292.1"/>
</dbReference>
<feature type="transmembrane region" description="Helical" evidence="1">
    <location>
        <begin position="63"/>
        <end position="81"/>
    </location>
</feature>
<reference evidence="2 3" key="1">
    <citation type="submission" date="2020-05" db="EMBL/GenBank/DDBJ databases">
        <authorList>
            <person name="Kim M.K."/>
        </authorList>
    </citation>
    <scope>NUCLEOTIDE SEQUENCE [LARGE SCALE GENOMIC DNA]</scope>
    <source>
        <strain evidence="2 3">BT25</strain>
    </source>
</reference>
<protein>
    <recommendedName>
        <fullName evidence="4">DUF3618 domain-containing protein</fullName>
    </recommendedName>
</protein>
<sequence>MAMFSKNADDIQGDVEAQIAALRKEISKISASLPDLTSERFDEVKRIATKQAKHAAATARENPVATIAILAGAAVLVGLLARR</sequence>
<keyword evidence="1" id="KW-0472">Membrane</keyword>
<keyword evidence="3" id="KW-1185">Reference proteome</keyword>
<name>A0A849VKV6_9HYPH</name>
<accession>A0A849VKV6</accession>
<gene>
    <name evidence="2" type="ORF">HQ945_01550</name>
</gene>
<evidence type="ECO:0008006" key="4">
    <source>
        <dbReference type="Google" id="ProtNLM"/>
    </source>
</evidence>